<dbReference type="Proteomes" id="UP001184230">
    <property type="component" value="Unassembled WGS sequence"/>
</dbReference>
<organism evidence="3 4">
    <name type="scientific">Variovorax soli</name>
    <dbReference type="NCBI Taxonomy" id="376815"/>
    <lineage>
        <taxon>Bacteria</taxon>
        <taxon>Pseudomonadati</taxon>
        <taxon>Pseudomonadota</taxon>
        <taxon>Betaproteobacteria</taxon>
        <taxon>Burkholderiales</taxon>
        <taxon>Comamonadaceae</taxon>
        <taxon>Variovorax</taxon>
    </lineage>
</organism>
<reference evidence="3 4" key="1">
    <citation type="submission" date="2023-07" db="EMBL/GenBank/DDBJ databases">
        <title>Sorghum-associated microbial communities from plants grown in Nebraska, USA.</title>
        <authorList>
            <person name="Schachtman D."/>
        </authorList>
    </citation>
    <scope>NUCLEOTIDE SEQUENCE [LARGE SCALE GENOMIC DNA]</scope>
    <source>
        <strain evidence="3 4">DS1781</strain>
    </source>
</reference>
<gene>
    <name evidence="3" type="ORF">J2739_000758</name>
</gene>
<feature type="transmembrane region" description="Helical" evidence="1">
    <location>
        <begin position="12"/>
        <end position="34"/>
    </location>
</feature>
<keyword evidence="1" id="KW-0812">Transmembrane</keyword>
<accession>A0ABU1N978</accession>
<evidence type="ECO:0000256" key="1">
    <source>
        <dbReference type="SAM" id="Phobius"/>
    </source>
</evidence>
<comment type="caution">
    <text evidence="3">The sequence shown here is derived from an EMBL/GenBank/DDBJ whole genome shotgun (WGS) entry which is preliminary data.</text>
</comment>
<keyword evidence="4" id="KW-1185">Reference proteome</keyword>
<dbReference type="Pfam" id="PF09990">
    <property type="entry name" value="DUF2231"/>
    <property type="match status" value="1"/>
</dbReference>
<sequence>MRTPANIAGHPIHPMLVTIPIGLWIFSLVADLVALRSAAPEDWSLVAFYAMVGGIVGALAAALPGLVDLLSLEDRAIKKTALIHMSLNLTIVALYVVNAWLRWDAHAIGGLPLALSVLAVAMLLVSGWLGGKMVYLAGIGVSAEPREQTQRHA</sequence>
<evidence type="ECO:0000313" key="3">
    <source>
        <dbReference type="EMBL" id="MDR6534998.1"/>
    </source>
</evidence>
<name>A0ABU1N978_9BURK</name>
<evidence type="ECO:0000313" key="4">
    <source>
        <dbReference type="Proteomes" id="UP001184230"/>
    </source>
</evidence>
<protein>
    <submittedName>
        <fullName evidence="3">Membrane protein</fullName>
    </submittedName>
</protein>
<proteinExistence type="predicted"/>
<dbReference type="EMBL" id="JAVDRF010000001">
    <property type="protein sequence ID" value="MDR6534998.1"/>
    <property type="molecule type" value="Genomic_DNA"/>
</dbReference>
<keyword evidence="1" id="KW-1133">Transmembrane helix</keyword>
<feature type="transmembrane region" description="Helical" evidence="1">
    <location>
        <begin position="46"/>
        <end position="70"/>
    </location>
</feature>
<feature type="transmembrane region" description="Helical" evidence="1">
    <location>
        <begin position="107"/>
        <end position="129"/>
    </location>
</feature>
<dbReference type="InterPro" id="IPR019251">
    <property type="entry name" value="DUF2231_TM"/>
</dbReference>
<dbReference type="RefSeq" id="WP_309898655.1">
    <property type="nucleotide sequence ID" value="NZ_JAVDRF010000001.1"/>
</dbReference>
<evidence type="ECO:0000259" key="2">
    <source>
        <dbReference type="Pfam" id="PF09990"/>
    </source>
</evidence>
<keyword evidence="1" id="KW-0472">Membrane</keyword>
<feature type="domain" description="DUF2231" evidence="2">
    <location>
        <begin position="9"/>
        <end position="142"/>
    </location>
</feature>
<feature type="transmembrane region" description="Helical" evidence="1">
    <location>
        <begin position="82"/>
        <end position="101"/>
    </location>
</feature>